<evidence type="ECO:0000313" key="1">
    <source>
        <dbReference type="EMBL" id="MEC0229963.1"/>
    </source>
</evidence>
<proteinExistence type="predicted"/>
<evidence type="ECO:0000313" key="2">
    <source>
        <dbReference type="Proteomes" id="UP001338137"/>
    </source>
</evidence>
<dbReference type="Gene3D" id="2.60.420.10">
    <property type="entry name" value="Maltose phosphorylase, domain 3"/>
    <property type="match status" value="1"/>
</dbReference>
<comment type="caution">
    <text evidence="1">The sequence shown here is derived from an EMBL/GenBank/DDBJ whole genome shotgun (WGS) entry which is preliminary data.</text>
</comment>
<accession>A0ABU6GAY2</accession>
<dbReference type="RefSeq" id="WP_326074022.1">
    <property type="nucleotide sequence ID" value="NZ_JARLKY010000059.1"/>
</dbReference>
<protein>
    <submittedName>
        <fullName evidence="1">Uncharacterized protein</fullName>
    </submittedName>
</protein>
<gene>
    <name evidence="1" type="ORF">P4I72_22795</name>
</gene>
<dbReference type="EMBL" id="JARLKY010000059">
    <property type="protein sequence ID" value="MEC0229963.1"/>
    <property type="molecule type" value="Genomic_DNA"/>
</dbReference>
<sequence>MLIVPANGSAIVHVPSEEGTPVTEGGLPAVSVPGIRVMGREGDCEVLLVGSGSYQFKSFYETSRHK</sequence>
<keyword evidence="2" id="KW-1185">Reference proteome</keyword>
<organism evidence="1 2">
    <name type="scientific">Paenibacillus alba</name>
    <dbReference type="NCBI Taxonomy" id="1197127"/>
    <lineage>
        <taxon>Bacteria</taxon>
        <taxon>Bacillati</taxon>
        <taxon>Bacillota</taxon>
        <taxon>Bacilli</taxon>
        <taxon>Bacillales</taxon>
        <taxon>Paenibacillaceae</taxon>
        <taxon>Paenibacillus</taxon>
    </lineage>
</organism>
<reference evidence="1 2" key="1">
    <citation type="submission" date="2023-03" db="EMBL/GenBank/DDBJ databases">
        <title>Bacillus Genome Sequencing.</title>
        <authorList>
            <person name="Dunlap C."/>
        </authorList>
    </citation>
    <scope>NUCLEOTIDE SEQUENCE [LARGE SCALE GENOMIC DNA]</scope>
    <source>
        <strain evidence="1 2">BD-533</strain>
    </source>
</reference>
<name>A0ABU6GAY2_9BACL</name>
<dbReference type="Proteomes" id="UP001338137">
    <property type="component" value="Unassembled WGS sequence"/>
</dbReference>